<feature type="chain" id="PRO_5037460998" description="Outer membrane protein beta-barrel family protein" evidence="1">
    <location>
        <begin position="22"/>
        <end position="411"/>
    </location>
</feature>
<dbReference type="EMBL" id="BMJW01000002">
    <property type="protein sequence ID" value="GGG99387.1"/>
    <property type="molecule type" value="Genomic_DNA"/>
</dbReference>
<reference evidence="2" key="2">
    <citation type="submission" date="2020-09" db="EMBL/GenBank/DDBJ databases">
        <authorList>
            <person name="Sun Q."/>
            <person name="Zhou Y."/>
        </authorList>
    </citation>
    <scope>NUCLEOTIDE SEQUENCE</scope>
    <source>
        <strain evidence="2">CGMCC 1.15763</strain>
    </source>
</reference>
<evidence type="ECO:0000313" key="2">
    <source>
        <dbReference type="EMBL" id="GGG99387.1"/>
    </source>
</evidence>
<evidence type="ECO:0000313" key="3">
    <source>
        <dbReference type="Proteomes" id="UP000633278"/>
    </source>
</evidence>
<gene>
    <name evidence="2" type="ORF">GCM10011416_17130</name>
</gene>
<dbReference type="AlphaFoldDB" id="A0A917HZD0"/>
<evidence type="ECO:0008006" key="4">
    <source>
        <dbReference type="Google" id="ProtNLM"/>
    </source>
</evidence>
<organism evidence="2 3">
    <name type="scientific">Polaribacter pacificus</name>
    <dbReference type="NCBI Taxonomy" id="1775173"/>
    <lineage>
        <taxon>Bacteria</taxon>
        <taxon>Pseudomonadati</taxon>
        <taxon>Bacteroidota</taxon>
        <taxon>Flavobacteriia</taxon>
        <taxon>Flavobacteriales</taxon>
        <taxon>Flavobacteriaceae</taxon>
    </lineage>
</organism>
<name>A0A917HZD0_9FLAO</name>
<reference evidence="2" key="1">
    <citation type="journal article" date="2014" name="Int. J. Syst. Evol. Microbiol.">
        <title>Complete genome sequence of Corynebacterium casei LMG S-19264T (=DSM 44701T), isolated from a smear-ripened cheese.</title>
        <authorList>
            <consortium name="US DOE Joint Genome Institute (JGI-PGF)"/>
            <person name="Walter F."/>
            <person name="Albersmeier A."/>
            <person name="Kalinowski J."/>
            <person name="Ruckert C."/>
        </authorList>
    </citation>
    <scope>NUCLEOTIDE SEQUENCE</scope>
    <source>
        <strain evidence="2">CGMCC 1.15763</strain>
    </source>
</reference>
<dbReference type="Proteomes" id="UP000633278">
    <property type="component" value="Unassembled WGS sequence"/>
</dbReference>
<accession>A0A917HZD0</accession>
<feature type="signal peptide" evidence="1">
    <location>
        <begin position="1"/>
        <end position="21"/>
    </location>
</feature>
<keyword evidence="3" id="KW-1185">Reference proteome</keyword>
<protein>
    <recommendedName>
        <fullName evidence="4">Outer membrane protein beta-barrel family protein</fullName>
    </recommendedName>
</protein>
<comment type="caution">
    <text evidence="2">The sequence shown here is derived from an EMBL/GenBank/DDBJ whole genome shotgun (WGS) entry which is preliminary data.</text>
</comment>
<keyword evidence="1" id="KW-0732">Signal</keyword>
<evidence type="ECO:0000256" key="1">
    <source>
        <dbReference type="SAM" id="SignalP"/>
    </source>
</evidence>
<sequence length="411" mass="47593">MQLKNIALLALLFLSTLPVLSQENESKLNIFLNCTFCDESYIKQNLEYAEFVRDQKFADVYLFFSRQQNGSGGQVYKIDIVGQNDYKGFQNKITFSTNSDHTKDEVRGLMLRRIRLGLVRFWIKAGLQDEISITIKKSKKTNVIEEVDPWNKWIFSIGANGNFKGQETYTNQNLKFNVSARRVTEKNKFYFRVKYGNNKSIYEFDNGPDIVYNNASKDITLYSVFSLNNHWSAGVFSYFGGSDYTNKVLYAQVSPAIEYNFFDYKDSFQKQLTIVYKVGGDFTNYIEKTVFGKDQEFLWRHSLSLEGSVRQTWGNVNGSIRYDSYLHDTALNQFSFNAQARVRVFKGFSFNMGGRYNITNNQINLPAGNLTVEEILLQQQQIKSGFNYSFDFGFSYTFGSMFNTVVNPRFD</sequence>
<proteinExistence type="predicted"/>
<dbReference type="RefSeq" id="WP_188598908.1">
    <property type="nucleotide sequence ID" value="NZ_BMJW01000002.1"/>
</dbReference>